<dbReference type="OrthoDB" id="6107411at2759"/>
<feature type="region of interest" description="Disordered" evidence="1">
    <location>
        <begin position="220"/>
        <end position="264"/>
    </location>
</feature>
<organism evidence="2 3">
    <name type="scientific">Mytilus galloprovincialis</name>
    <name type="common">Mediterranean mussel</name>
    <dbReference type="NCBI Taxonomy" id="29158"/>
    <lineage>
        <taxon>Eukaryota</taxon>
        <taxon>Metazoa</taxon>
        <taxon>Spiralia</taxon>
        <taxon>Lophotrochozoa</taxon>
        <taxon>Mollusca</taxon>
        <taxon>Bivalvia</taxon>
        <taxon>Autobranchia</taxon>
        <taxon>Pteriomorphia</taxon>
        <taxon>Mytilida</taxon>
        <taxon>Mytiloidea</taxon>
        <taxon>Mytilidae</taxon>
        <taxon>Mytilinae</taxon>
        <taxon>Mytilus</taxon>
    </lineage>
</organism>
<name>A0A8B6GE86_MYTGA</name>
<feature type="compositionally biased region" description="Polar residues" evidence="1">
    <location>
        <begin position="222"/>
        <end position="232"/>
    </location>
</feature>
<comment type="caution">
    <text evidence="2">The sequence shown here is derived from an EMBL/GenBank/DDBJ whole genome shotgun (WGS) entry which is preliminary data.</text>
</comment>
<reference evidence="2" key="1">
    <citation type="submission" date="2018-11" db="EMBL/GenBank/DDBJ databases">
        <authorList>
            <person name="Alioto T."/>
            <person name="Alioto T."/>
        </authorList>
    </citation>
    <scope>NUCLEOTIDE SEQUENCE</scope>
</reference>
<dbReference type="Proteomes" id="UP000596742">
    <property type="component" value="Unassembled WGS sequence"/>
</dbReference>
<keyword evidence="3" id="KW-1185">Reference proteome</keyword>
<proteinExistence type="predicted"/>
<evidence type="ECO:0000313" key="2">
    <source>
        <dbReference type="EMBL" id="VDI62732.1"/>
    </source>
</evidence>
<gene>
    <name evidence="2" type="ORF">MGAL_10B073861</name>
</gene>
<protein>
    <submittedName>
        <fullName evidence="2">Uncharacterized protein</fullName>
    </submittedName>
</protein>
<dbReference type="AlphaFoldDB" id="A0A8B6GE86"/>
<evidence type="ECO:0000313" key="3">
    <source>
        <dbReference type="Proteomes" id="UP000596742"/>
    </source>
</evidence>
<accession>A0A8B6GE86</accession>
<dbReference type="EMBL" id="UYJE01008288">
    <property type="protein sequence ID" value="VDI62732.1"/>
    <property type="molecule type" value="Genomic_DNA"/>
</dbReference>
<sequence length="386" mass="43715">MRPLNLDECWICQQQFPDQKTLKRHLAKDYRRIVTKVTPKGSPSAVQARSNVTSWLGKCKSIRRLRQSWVEDWANHPRDTDVVGTPRQGIREPSVESAVSEWEQDVSTITLEEDAPMKEYGPLISLFTIRSKEMIWYRIEIDPVIRMVEKFNAALERKANTIRPTDISTMSHSGSPVYGEEFYHKQQMCADTLNISPALITRIERRPDIFSSVSKTKPIVAPTNSPLAPTNQSPSATSSVPKSPSSQASISASKPSSAPKSHHLHSSLHLLHPSLHHLHQSLHHLHLSLHHLHQSLHHLYPSLHHLHQSLHHLYPSLIICTKDSIICIQASILFDSQPSSGPTTFKFNRFDRRRGNPYPEEGQGDLNPGFHASHTTCQKGLENQIH</sequence>
<evidence type="ECO:0000256" key="1">
    <source>
        <dbReference type="SAM" id="MobiDB-lite"/>
    </source>
</evidence>
<feature type="compositionally biased region" description="Low complexity" evidence="1">
    <location>
        <begin position="233"/>
        <end position="259"/>
    </location>
</feature>